<dbReference type="OrthoDB" id="3236755at2759"/>
<dbReference type="PANTHER" id="PTHR46481">
    <property type="entry name" value="ZINC FINGER BED DOMAIN-CONTAINING PROTEIN 4"/>
    <property type="match status" value="1"/>
</dbReference>
<feature type="region of interest" description="Disordered" evidence="6">
    <location>
        <begin position="1090"/>
        <end position="1121"/>
    </location>
</feature>
<feature type="region of interest" description="Disordered" evidence="6">
    <location>
        <begin position="1173"/>
        <end position="1209"/>
    </location>
</feature>
<evidence type="ECO:0000256" key="2">
    <source>
        <dbReference type="ARBA" id="ARBA00022723"/>
    </source>
</evidence>
<feature type="compositionally biased region" description="Low complexity" evidence="6">
    <location>
        <begin position="160"/>
        <end position="181"/>
    </location>
</feature>
<feature type="compositionally biased region" description="Acidic residues" evidence="6">
    <location>
        <begin position="354"/>
        <end position="376"/>
    </location>
</feature>
<dbReference type="InterPro" id="IPR052035">
    <property type="entry name" value="ZnF_BED_domain_contain"/>
</dbReference>
<dbReference type="Proteomes" id="UP000077266">
    <property type="component" value="Unassembled WGS sequence"/>
</dbReference>
<dbReference type="Pfam" id="PF04937">
    <property type="entry name" value="DUF659"/>
    <property type="match status" value="1"/>
</dbReference>
<keyword evidence="4" id="KW-0862">Zinc</keyword>
<accession>A0A165EEM0</accession>
<protein>
    <recommendedName>
        <fullName evidence="7">DUF659 domain-containing protein</fullName>
    </recommendedName>
</protein>
<gene>
    <name evidence="8" type="ORF">EXIGLDRAFT_698148</name>
</gene>
<feature type="compositionally biased region" description="Low complexity" evidence="6">
    <location>
        <begin position="283"/>
        <end position="318"/>
    </location>
</feature>
<dbReference type="EMBL" id="KV426145">
    <property type="protein sequence ID" value="KZV86751.1"/>
    <property type="molecule type" value="Genomic_DNA"/>
</dbReference>
<feature type="region of interest" description="Disordered" evidence="6">
    <location>
        <begin position="159"/>
        <end position="248"/>
    </location>
</feature>
<evidence type="ECO:0000256" key="4">
    <source>
        <dbReference type="ARBA" id="ARBA00022833"/>
    </source>
</evidence>
<feature type="region of interest" description="Disordered" evidence="6">
    <location>
        <begin position="265"/>
        <end position="425"/>
    </location>
</feature>
<keyword evidence="2" id="KW-0479">Metal-binding</keyword>
<dbReference type="SUPFAM" id="SSF53098">
    <property type="entry name" value="Ribonuclease H-like"/>
    <property type="match status" value="1"/>
</dbReference>
<evidence type="ECO:0000256" key="6">
    <source>
        <dbReference type="SAM" id="MobiDB-lite"/>
    </source>
</evidence>
<dbReference type="InParanoid" id="A0A165EEM0"/>
<reference evidence="8 9" key="1">
    <citation type="journal article" date="2016" name="Mol. Biol. Evol.">
        <title>Comparative Genomics of Early-Diverging Mushroom-Forming Fungi Provides Insights into the Origins of Lignocellulose Decay Capabilities.</title>
        <authorList>
            <person name="Nagy L.G."/>
            <person name="Riley R."/>
            <person name="Tritt A."/>
            <person name="Adam C."/>
            <person name="Daum C."/>
            <person name="Floudas D."/>
            <person name="Sun H."/>
            <person name="Yadav J.S."/>
            <person name="Pangilinan J."/>
            <person name="Larsson K.H."/>
            <person name="Matsuura K."/>
            <person name="Barry K."/>
            <person name="Labutti K."/>
            <person name="Kuo R."/>
            <person name="Ohm R.A."/>
            <person name="Bhattacharya S.S."/>
            <person name="Shirouzu T."/>
            <person name="Yoshinaga Y."/>
            <person name="Martin F.M."/>
            <person name="Grigoriev I.V."/>
            <person name="Hibbett D.S."/>
        </authorList>
    </citation>
    <scope>NUCLEOTIDE SEQUENCE [LARGE SCALE GENOMIC DNA]</scope>
    <source>
        <strain evidence="8 9">HHB12029</strain>
    </source>
</reference>
<organism evidence="8 9">
    <name type="scientific">Exidia glandulosa HHB12029</name>
    <dbReference type="NCBI Taxonomy" id="1314781"/>
    <lineage>
        <taxon>Eukaryota</taxon>
        <taxon>Fungi</taxon>
        <taxon>Dikarya</taxon>
        <taxon>Basidiomycota</taxon>
        <taxon>Agaricomycotina</taxon>
        <taxon>Agaricomycetes</taxon>
        <taxon>Auriculariales</taxon>
        <taxon>Exidiaceae</taxon>
        <taxon>Exidia</taxon>
    </lineage>
</organism>
<evidence type="ECO:0000256" key="5">
    <source>
        <dbReference type="ARBA" id="ARBA00023242"/>
    </source>
</evidence>
<dbReference type="InterPro" id="IPR007021">
    <property type="entry name" value="DUF659"/>
</dbReference>
<dbReference type="InterPro" id="IPR012337">
    <property type="entry name" value="RNaseH-like_sf"/>
</dbReference>
<keyword evidence="3" id="KW-0863">Zinc-finger</keyword>
<feature type="compositionally biased region" description="Basic and acidic residues" evidence="6">
    <location>
        <begin position="198"/>
        <end position="208"/>
    </location>
</feature>
<evidence type="ECO:0000313" key="9">
    <source>
        <dbReference type="Proteomes" id="UP000077266"/>
    </source>
</evidence>
<feature type="domain" description="DUF659" evidence="7">
    <location>
        <begin position="594"/>
        <end position="726"/>
    </location>
</feature>
<feature type="compositionally biased region" description="Acidic residues" evidence="6">
    <location>
        <begin position="265"/>
        <end position="275"/>
    </location>
</feature>
<evidence type="ECO:0000256" key="1">
    <source>
        <dbReference type="ARBA" id="ARBA00004123"/>
    </source>
</evidence>
<dbReference type="AlphaFoldDB" id="A0A165EEM0"/>
<proteinExistence type="predicted"/>
<name>A0A165EEM0_EXIGL</name>
<sequence>MSGRNTPVAEIPEILALDALNTEERLDYLLHLLLHLPQVPVSTKVYRFHRLKITDDDISRAGSYEGAVVHAIQGIFGEADSYEDGLDVQFREHGEGLEAIVPLIRSGLSGKSKMLVKELRRWIDILLSSAVIHFAVRELPIPPAKRAPKPKRPFDAQLLSSRRSATPSRAGSAAPSRAGSAVPVDEHTRQATQSSAKRAADGEHDGAPAKKAKVGENTSDSAVRAGATDAPLEVDSGEESEPVRALGVGGTRRSTIVIDDDIEMYAADEDGEEGGTTERTVQKSKSTATKSRKATANSSATGAKKKSSSAPKKPVAVAPIFKQGSSSGTAAGKVKPKTTSGTKKRKPTKVVSDNETEVFTSEDESGEGEESDDDDAPPVLSRKELKAAKTDPNQARKWRNNQNDLTDCDEPEPRTVNGKRRGRPPIEIVRTLTIPCRKKSTGKRRYRCSQPNCWESFSSRQKERVLSHHINQCREIDPALRAEAIAVMAGGSLSARLEKLEGEEEENASVVPGPTTGLRQTTLTSAAQAAGKAAVQTRFDFAVMRLFSGKQLPARVLDSKLWKDVVRAANPKLETFSSTTLHDIHIAQEAVHVRQASVKKLKTLDNLTISFDGGTTETVESVWTIHVTTPDTREAHLMAGESASGLSHDGEYIADIVLKVMQEIGEERFVAAVSDSAGAPRKARNALLKRIPTIFGLSDPPHILNLLIKDICGLVYFELVISDSRRLIRSVRLSSFATQRVKSQAQEDGVTRGLESIGNTRFASICRAGHSILRNLTSIKTLVDKSVLFAGSAKERQAFNFLRSLSKYNTYSLTLRQLLALLTPAAKALKCLESSLIHPGHVFLFWLGVIAALQDVIDKNDDSLEIPPDVIMQVTAIVNTRFDAMCEGPENALYKAALFLDPVYVKASFWFKDTAPTAAKRSAAKHSTDDNLREIMPCYAEIGVFLLGLLKTHLAAEKSPFLREFDPRDAADAFRAQYQAYARQESPFKRDTSKGWRRYWKALADNPDSSILAFLANKILSISPSSMAEERTMSAFTKAQDSGRSQMKVLSLVSEVQVKQHYDRLEKVDKRVLPTAKKFRDLPAHARSEVLSGPSDIVTRTTSDGPETSDDPQPSTPAETDGSVDAAALRLNAVFEEVEAHDASELLSAANDAFSVATKINLRSPVLLDLLSDMPGDEEVPAPSEAAPRREKEREKRAPVQINEADFAF</sequence>
<dbReference type="GO" id="GO:0008270">
    <property type="term" value="F:zinc ion binding"/>
    <property type="evidence" value="ECO:0007669"/>
    <property type="project" value="UniProtKB-KW"/>
</dbReference>
<dbReference type="GO" id="GO:0005634">
    <property type="term" value="C:nucleus"/>
    <property type="evidence" value="ECO:0007669"/>
    <property type="project" value="UniProtKB-SubCell"/>
</dbReference>
<comment type="subcellular location">
    <subcellularLocation>
        <location evidence="1">Nucleus</location>
    </subcellularLocation>
</comment>
<evidence type="ECO:0000259" key="7">
    <source>
        <dbReference type="Pfam" id="PF04937"/>
    </source>
</evidence>
<dbReference type="STRING" id="1314781.A0A165EEM0"/>
<evidence type="ECO:0000313" key="8">
    <source>
        <dbReference type="EMBL" id="KZV86751.1"/>
    </source>
</evidence>
<keyword evidence="5" id="KW-0539">Nucleus</keyword>
<dbReference type="PANTHER" id="PTHR46481:SF10">
    <property type="entry name" value="ZINC FINGER BED DOMAIN-CONTAINING PROTEIN 39"/>
    <property type="match status" value="1"/>
</dbReference>
<evidence type="ECO:0000256" key="3">
    <source>
        <dbReference type="ARBA" id="ARBA00022771"/>
    </source>
</evidence>
<feature type="compositionally biased region" description="Basic and acidic residues" evidence="6">
    <location>
        <begin position="1187"/>
        <end position="1198"/>
    </location>
</feature>
<keyword evidence="9" id="KW-1185">Reference proteome</keyword>
<feature type="compositionally biased region" description="Polar residues" evidence="6">
    <location>
        <begin position="1098"/>
        <end position="1118"/>
    </location>
</feature>